<accession>A0ABU2JPR7</accession>
<evidence type="ECO:0000259" key="4">
    <source>
        <dbReference type="Pfam" id="PF13191"/>
    </source>
</evidence>
<evidence type="ECO:0000313" key="6">
    <source>
        <dbReference type="Proteomes" id="UP001183410"/>
    </source>
</evidence>
<protein>
    <submittedName>
        <fullName evidence="5">AAA family ATPase</fullName>
    </submittedName>
</protein>
<dbReference type="Gene3D" id="3.40.50.300">
    <property type="entry name" value="P-loop containing nucleotide triphosphate hydrolases"/>
    <property type="match status" value="1"/>
</dbReference>
<dbReference type="InterPro" id="IPR027417">
    <property type="entry name" value="P-loop_NTPase"/>
</dbReference>
<evidence type="ECO:0000256" key="3">
    <source>
        <dbReference type="SAM" id="MobiDB-lite"/>
    </source>
</evidence>
<sequence length="1099" mass="117631">MFDPLIGREHALSVLGAEIARAAASHGGLVLVAGEAGIGKTALVTRAAQEAGRQGFLVLGGSCWDADNAPGHWPWVQVLRALRRLLDAEEWAELARVSGHALGVLLGGSDEPAGRGPGEDGARGDFALFDALTTALVTAAQRRPLLVVIDDLHWADAASLRLLRFVAQHTWFERVLLVGTYRDAELGPAADGGPGDGGPAQASATDPAATTEAGAGGTAAPQPRSPLAAVLPLLARATTLSLGGLDEAEVGALIGRTVGREPDGALVAEVHRRTGGNPFFVEETARLWHAGGGTVPPGVADAVRRRVALLPGEVTELLRQAAVLGREFHRRVLAGSLATPPARADRLLETALTARLVVRRGTGRFGFVHDLVRETLYAQLPEAEARRRHAAVVRGLDQQPELADLVVPADRARHALLAGDQVPAASTLALLRAAAADAGSRMAYDEELGHLRRAHELAADVDPRRRVLLGLELAESLAADGAWEAVWPYVQGALAEAERLADPLLSARVALRLHRSRAARRGLVRETLPALLAAAHGQLVPRGGEQPVPAPDDQPTLNRLARELAVRVAVLGRREGNDDVLAAGLWSRHAAIWGPGSADERAVLTQELAALARRTGDADLEHFATSLRWVALLELGDPDYRKQLREFETTVARLARPSFEVSALVDRAVVAALQGDFAESERLQDRAESLVTERRQDRIYQRHVLHMDWSRLLLQGRLAEAEELLAELPAVGYRHPELLEGITAAERGDGERVCWALAAAGDGDQRYPGSVRALWLRFQAQAAVLLGDRRRCLAVAETLAPVADQWAVSLYGSDIGGPFALWLGELAAALGDWETAAARFAAAARSADLLRARPWAARARVRQAEVLLTVGGPGAGEEAEALLRAAGGEAEELGLARLGARVREVRDGRLSLGRQDGEEAEFRFDGALWTLFFAGRTVRLPPAKGLTDLRELLARPGTDVPAARLLNPAGGEELAAARSLGGDPVLDDTARAAYRRRLAELDAEIDRADARGDAAGAGRLDGERRALLAELRAAAGLGGRARRLGDEAERARKTVTARIRDTLRRLDERHPELAAHLRAAVTTGTRCGYHPKERVRWRL</sequence>
<gene>
    <name evidence="5" type="ORF">RM844_11915</name>
</gene>
<dbReference type="Pfam" id="PF13191">
    <property type="entry name" value="AAA_16"/>
    <property type="match status" value="1"/>
</dbReference>
<feature type="domain" description="Orc1-like AAA ATPase" evidence="4">
    <location>
        <begin position="4"/>
        <end position="178"/>
    </location>
</feature>
<keyword evidence="2" id="KW-0067">ATP-binding</keyword>
<dbReference type="RefSeq" id="WP_311667051.1">
    <property type="nucleotide sequence ID" value="NZ_JAVREO010000006.1"/>
</dbReference>
<proteinExistence type="predicted"/>
<name>A0ABU2JPR7_9ACTN</name>
<dbReference type="EMBL" id="JAVREO010000006">
    <property type="protein sequence ID" value="MDT0266995.1"/>
    <property type="molecule type" value="Genomic_DNA"/>
</dbReference>
<dbReference type="PANTHER" id="PTHR16305:SF35">
    <property type="entry name" value="TRANSCRIPTIONAL ACTIVATOR DOMAIN"/>
    <property type="match status" value="1"/>
</dbReference>
<dbReference type="PANTHER" id="PTHR16305">
    <property type="entry name" value="TESTICULAR SOLUBLE ADENYLYL CYCLASE"/>
    <property type="match status" value="1"/>
</dbReference>
<organism evidence="5 6">
    <name type="scientific">Streptomyces chisholmiae</name>
    <dbReference type="NCBI Taxonomy" id="3075540"/>
    <lineage>
        <taxon>Bacteria</taxon>
        <taxon>Bacillati</taxon>
        <taxon>Actinomycetota</taxon>
        <taxon>Actinomycetes</taxon>
        <taxon>Kitasatosporales</taxon>
        <taxon>Streptomycetaceae</taxon>
        <taxon>Streptomyces</taxon>
    </lineage>
</organism>
<dbReference type="Proteomes" id="UP001183410">
    <property type="component" value="Unassembled WGS sequence"/>
</dbReference>
<evidence type="ECO:0000256" key="1">
    <source>
        <dbReference type="ARBA" id="ARBA00022741"/>
    </source>
</evidence>
<dbReference type="InterPro" id="IPR041664">
    <property type="entry name" value="AAA_16"/>
</dbReference>
<dbReference type="SUPFAM" id="SSF52540">
    <property type="entry name" value="P-loop containing nucleoside triphosphate hydrolases"/>
    <property type="match status" value="1"/>
</dbReference>
<comment type="caution">
    <text evidence="5">The sequence shown here is derived from an EMBL/GenBank/DDBJ whole genome shotgun (WGS) entry which is preliminary data.</text>
</comment>
<reference evidence="6" key="1">
    <citation type="submission" date="2023-07" db="EMBL/GenBank/DDBJ databases">
        <title>30 novel species of actinomycetes from the DSMZ collection.</title>
        <authorList>
            <person name="Nouioui I."/>
        </authorList>
    </citation>
    <scope>NUCLEOTIDE SEQUENCE [LARGE SCALE GENOMIC DNA]</scope>
    <source>
        <strain evidence="6">DSM 44915</strain>
    </source>
</reference>
<keyword evidence="6" id="KW-1185">Reference proteome</keyword>
<evidence type="ECO:0000313" key="5">
    <source>
        <dbReference type="EMBL" id="MDT0266995.1"/>
    </source>
</evidence>
<evidence type="ECO:0000256" key="2">
    <source>
        <dbReference type="ARBA" id="ARBA00022840"/>
    </source>
</evidence>
<keyword evidence="1" id="KW-0547">Nucleotide-binding</keyword>
<feature type="region of interest" description="Disordered" evidence="3">
    <location>
        <begin position="188"/>
        <end position="223"/>
    </location>
</feature>